<dbReference type="AlphaFoldDB" id="T0R6Q9"/>
<evidence type="ECO:0000313" key="1">
    <source>
        <dbReference type="EMBL" id="EQC42140.1"/>
    </source>
</evidence>
<organism evidence="1 2">
    <name type="scientific">Saprolegnia diclina (strain VS20)</name>
    <dbReference type="NCBI Taxonomy" id="1156394"/>
    <lineage>
        <taxon>Eukaryota</taxon>
        <taxon>Sar</taxon>
        <taxon>Stramenopiles</taxon>
        <taxon>Oomycota</taxon>
        <taxon>Saprolegniomycetes</taxon>
        <taxon>Saprolegniales</taxon>
        <taxon>Saprolegniaceae</taxon>
        <taxon>Saprolegnia</taxon>
    </lineage>
</organism>
<gene>
    <name evidence="1" type="ORF">SDRG_00980</name>
</gene>
<sequence length="233" mass="25539">MGWRAGGAAASTHPGLGATTVLVDGVRLHFITANLEPEGPFQAYYCTIWSPRLVHFGWETLERGTTAFFSPISAPTPLCAPLSVRFALELFRMLRLALLCAVSSECFADRVDVMSWLVVRDAYVADQEDTAGNACVLAMVDAYALPTMTLHDVLARVPRFEVVVPAIMRAIDRAPRLVQGTHSARWNNLVSARQPPSDGSDRNRNLVAATVDNLRWHAQLDPGARPPARVLHL</sequence>
<dbReference type="VEuPathDB" id="FungiDB:SDRG_00980"/>
<proteinExistence type="predicted"/>
<protein>
    <submittedName>
        <fullName evidence="1">Uncharacterized protein</fullName>
    </submittedName>
</protein>
<name>T0R6Q9_SAPDV</name>
<dbReference type="GeneID" id="19941707"/>
<keyword evidence="2" id="KW-1185">Reference proteome</keyword>
<dbReference type="RefSeq" id="XP_008604709.1">
    <property type="nucleotide sequence ID" value="XM_008606487.1"/>
</dbReference>
<dbReference type="InParanoid" id="T0R6Q9"/>
<dbReference type="EMBL" id="JH767133">
    <property type="protein sequence ID" value="EQC42140.1"/>
    <property type="molecule type" value="Genomic_DNA"/>
</dbReference>
<reference evidence="1 2" key="1">
    <citation type="submission" date="2012-04" db="EMBL/GenBank/DDBJ databases">
        <title>The Genome Sequence of Saprolegnia declina VS20.</title>
        <authorList>
            <consortium name="The Broad Institute Genome Sequencing Platform"/>
            <person name="Russ C."/>
            <person name="Nusbaum C."/>
            <person name="Tyler B."/>
            <person name="van West P."/>
            <person name="Dieguez-Uribeondo J."/>
            <person name="de Bruijn I."/>
            <person name="Tripathy S."/>
            <person name="Jiang R."/>
            <person name="Young S.K."/>
            <person name="Zeng Q."/>
            <person name="Gargeya S."/>
            <person name="Fitzgerald M."/>
            <person name="Haas B."/>
            <person name="Abouelleil A."/>
            <person name="Alvarado L."/>
            <person name="Arachchi H.M."/>
            <person name="Berlin A."/>
            <person name="Chapman S.B."/>
            <person name="Goldberg J."/>
            <person name="Griggs A."/>
            <person name="Gujja S."/>
            <person name="Hansen M."/>
            <person name="Howarth C."/>
            <person name="Imamovic A."/>
            <person name="Larimer J."/>
            <person name="McCowen C."/>
            <person name="Montmayeur A."/>
            <person name="Murphy C."/>
            <person name="Neiman D."/>
            <person name="Pearson M."/>
            <person name="Priest M."/>
            <person name="Roberts A."/>
            <person name="Saif S."/>
            <person name="Shea T."/>
            <person name="Sisk P."/>
            <person name="Sykes S."/>
            <person name="Wortman J."/>
            <person name="Nusbaum C."/>
            <person name="Birren B."/>
        </authorList>
    </citation>
    <scope>NUCLEOTIDE SEQUENCE [LARGE SCALE GENOMIC DNA]</scope>
    <source>
        <strain evidence="1 2">VS20</strain>
    </source>
</reference>
<evidence type="ECO:0000313" key="2">
    <source>
        <dbReference type="Proteomes" id="UP000030762"/>
    </source>
</evidence>
<accession>T0R6Q9</accession>
<dbReference type="Proteomes" id="UP000030762">
    <property type="component" value="Unassembled WGS sequence"/>
</dbReference>